<dbReference type="GO" id="GO:0005886">
    <property type="term" value="C:plasma membrane"/>
    <property type="evidence" value="ECO:0000318"/>
    <property type="project" value="GO_Central"/>
</dbReference>
<dbReference type="SUPFAM" id="SSF103481">
    <property type="entry name" value="Multidrug resistance efflux transporter EmrE"/>
    <property type="match status" value="2"/>
</dbReference>
<sequence length="374" mass="41089">MVCVRICNALYELKPVLVMFVSHLLSTGLNIIFKLIANDGMSLKVFSAYRVLFASAVMIPLALVFERNKRPKMTWTVLAQIFLCALFGMTLAQNLYLESMVFIPTTFTVAIVNLIPVFTFILAVCFRQEKLGLRSLQGIAKLAGTLVGIGGAMLFVFYKGITINVWHHTGLLAMPQSSTSSSNPHHSNGYALGTVLALLSCLSSSAWLIIQGKLSKTYPCPLSNTALISVMGTVQCVVYALSTERDWSQWKLGWNIRLIGVFYAGILGSGVVVFMTTWCVNMRGPLFVASFSPVLLVLVAIFCSLLLGEKLYLGSFLGGFLIICGLYLVIWGKSIEMRKMTRVEPMETPRPSEAQTIEIVSTTPMPIHSTTSRG</sequence>
<feature type="transmembrane region" description="Helical" evidence="6">
    <location>
        <begin position="313"/>
        <end position="332"/>
    </location>
</feature>
<keyword evidence="4 6" id="KW-1133">Transmembrane helix</keyword>
<protein>
    <recommendedName>
        <fullName evidence="6">WAT1-related protein</fullName>
    </recommendedName>
</protein>
<feature type="transmembrane region" description="Helical" evidence="6">
    <location>
        <begin position="190"/>
        <end position="210"/>
    </location>
</feature>
<feature type="domain" description="EamA" evidence="7">
    <location>
        <begin position="18"/>
        <end position="140"/>
    </location>
</feature>
<dbReference type="InterPro" id="IPR000620">
    <property type="entry name" value="EamA_dom"/>
</dbReference>
<evidence type="ECO:0000256" key="4">
    <source>
        <dbReference type="ARBA" id="ARBA00022989"/>
    </source>
</evidence>
<feature type="transmembrane region" description="Helical" evidence="6">
    <location>
        <begin position="222"/>
        <end position="242"/>
    </location>
</feature>
<evidence type="ECO:0000256" key="3">
    <source>
        <dbReference type="ARBA" id="ARBA00022692"/>
    </source>
</evidence>
<evidence type="ECO:0000256" key="5">
    <source>
        <dbReference type="ARBA" id="ARBA00023136"/>
    </source>
</evidence>
<dbReference type="Gramene" id="ONI35930">
    <property type="protein sequence ID" value="ONI35930"/>
    <property type="gene ID" value="PRUPE_1G561500"/>
</dbReference>
<feature type="transmembrane region" description="Helical" evidence="6">
    <location>
        <begin position="16"/>
        <end position="36"/>
    </location>
</feature>
<comment type="subcellular location">
    <subcellularLocation>
        <location evidence="1 6">Membrane</location>
        <topology evidence="1 6">Multi-pass membrane protein</topology>
    </subcellularLocation>
</comment>
<dbReference type="Proteomes" id="UP000006882">
    <property type="component" value="Chromosome G1"/>
</dbReference>
<evidence type="ECO:0000256" key="6">
    <source>
        <dbReference type="RuleBase" id="RU363077"/>
    </source>
</evidence>
<dbReference type="InterPro" id="IPR030184">
    <property type="entry name" value="WAT1-related"/>
</dbReference>
<dbReference type="EMBL" id="CM007651">
    <property type="protein sequence ID" value="ONI35930.1"/>
    <property type="molecule type" value="Genomic_DNA"/>
</dbReference>
<accession>A0A251RJG0</accession>
<name>A0A251RJG0_PRUPE</name>
<feature type="transmembrane region" description="Helical" evidence="6">
    <location>
        <begin position="102"/>
        <end position="126"/>
    </location>
</feature>
<evidence type="ECO:0000313" key="9">
    <source>
        <dbReference type="Proteomes" id="UP000006882"/>
    </source>
</evidence>
<dbReference type="Pfam" id="PF00892">
    <property type="entry name" value="EamA"/>
    <property type="match status" value="2"/>
</dbReference>
<gene>
    <name evidence="8" type="ORF">PRUPE_1G561500</name>
</gene>
<reference evidence="8 9" key="1">
    <citation type="journal article" date="2013" name="Nat. Genet.">
        <title>The high-quality draft genome of peach (Prunus persica) identifies unique patterns of genetic diversity, domestication and genome evolution.</title>
        <authorList>
            <consortium name="International Peach Genome Initiative"/>
            <person name="Verde I."/>
            <person name="Abbott A.G."/>
            <person name="Scalabrin S."/>
            <person name="Jung S."/>
            <person name="Shu S."/>
            <person name="Marroni F."/>
            <person name="Zhebentyayeva T."/>
            <person name="Dettori M.T."/>
            <person name="Grimwood J."/>
            <person name="Cattonaro F."/>
            <person name="Zuccolo A."/>
            <person name="Rossini L."/>
            <person name="Jenkins J."/>
            <person name="Vendramin E."/>
            <person name="Meisel L.A."/>
            <person name="Decroocq V."/>
            <person name="Sosinski B."/>
            <person name="Prochnik S."/>
            <person name="Mitros T."/>
            <person name="Policriti A."/>
            <person name="Cipriani G."/>
            <person name="Dondini L."/>
            <person name="Ficklin S."/>
            <person name="Goodstein D.M."/>
            <person name="Xuan P."/>
            <person name="Del Fabbro C."/>
            <person name="Aramini V."/>
            <person name="Copetti D."/>
            <person name="Gonzalez S."/>
            <person name="Horner D.S."/>
            <person name="Falchi R."/>
            <person name="Lucas S."/>
            <person name="Mica E."/>
            <person name="Maldonado J."/>
            <person name="Lazzari B."/>
            <person name="Bielenberg D."/>
            <person name="Pirona R."/>
            <person name="Miculan M."/>
            <person name="Barakat A."/>
            <person name="Testolin R."/>
            <person name="Stella A."/>
            <person name="Tartarini S."/>
            <person name="Tonutti P."/>
            <person name="Arus P."/>
            <person name="Orellana A."/>
            <person name="Wells C."/>
            <person name="Main D."/>
            <person name="Vizzotto G."/>
            <person name="Silva H."/>
            <person name="Salamini F."/>
            <person name="Schmutz J."/>
            <person name="Morgante M."/>
            <person name="Rokhsar D.S."/>
        </authorList>
    </citation>
    <scope>NUCLEOTIDE SEQUENCE [LARGE SCALE GENOMIC DNA]</scope>
    <source>
        <strain evidence="9">cv. Nemared</strain>
    </source>
</reference>
<keyword evidence="9" id="KW-1185">Reference proteome</keyword>
<organism evidence="8 9">
    <name type="scientific">Prunus persica</name>
    <name type="common">Peach</name>
    <name type="synonym">Amygdalus persica</name>
    <dbReference type="NCBI Taxonomy" id="3760"/>
    <lineage>
        <taxon>Eukaryota</taxon>
        <taxon>Viridiplantae</taxon>
        <taxon>Streptophyta</taxon>
        <taxon>Embryophyta</taxon>
        <taxon>Tracheophyta</taxon>
        <taxon>Spermatophyta</taxon>
        <taxon>Magnoliopsida</taxon>
        <taxon>eudicotyledons</taxon>
        <taxon>Gunneridae</taxon>
        <taxon>Pentapetalae</taxon>
        <taxon>rosids</taxon>
        <taxon>fabids</taxon>
        <taxon>Rosales</taxon>
        <taxon>Rosaceae</taxon>
        <taxon>Amygdaloideae</taxon>
        <taxon>Amygdaleae</taxon>
        <taxon>Prunus</taxon>
    </lineage>
</organism>
<dbReference type="eggNOG" id="ENOG502QR4Y">
    <property type="taxonomic scope" value="Eukaryota"/>
</dbReference>
<dbReference type="PANTHER" id="PTHR31218">
    <property type="entry name" value="WAT1-RELATED PROTEIN"/>
    <property type="match status" value="1"/>
</dbReference>
<evidence type="ECO:0000256" key="1">
    <source>
        <dbReference type="ARBA" id="ARBA00004141"/>
    </source>
</evidence>
<feature type="transmembrane region" description="Helical" evidence="6">
    <location>
        <begin position="48"/>
        <end position="65"/>
    </location>
</feature>
<evidence type="ECO:0000259" key="7">
    <source>
        <dbReference type="Pfam" id="PF00892"/>
    </source>
</evidence>
<proteinExistence type="inferred from homology"/>
<feature type="transmembrane region" description="Helical" evidence="6">
    <location>
        <begin position="138"/>
        <end position="158"/>
    </location>
</feature>
<feature type="transmembrane region" description="Helical" evidence="6">
    <location>
        <begin position="286"/>
        <end position="307"/>
    </location>
</feature>
<comment type="similarity">
    <text evidence="2 6">Belongs to the drug/metabolite transporter (DMT) superfamily. Plant drug/metabolite exporter (P-DME) (TC 2.A.7.4) family.</text>
</comment>
<evidence type="ECO:0000313" key="8">
    <source>
        <dbReference type="EMBL" id="ONI35930.1"/>
    </source>
</evidence>
<keyword evidence="3 6" id="KW-0812">Transmembrane</keyword>
<dbReference type="AlphaFoldDB" id="A0A251RJG0"/>
<dbReference type="InterPro" id="IPR037185">
    <property type="entry name" value="EmrE-like"/>
</dbReference>
<keyword evidence="5 6" id="KW-0472">Membrane</keyword>
<feature type="transmembrane region" description="Helical" evidence="6">
    <location>
        <begin position="254"/>
        <end position="274"/>
    </location>
</feature>
<dbReference type="GO" id="GO:0022857">
    <property type="term" value="F:transmembrane transporter activity"/>
    <property type="evidence" value="ECO:0007669"/>
    <property type="project" value="InterPro"/>
</dbReference>
<feature type="domain" description="EamA" evidence="7">
    <location>
        <begin position="192"/>
        <end position="330"/>
    </location>
</feature>
<evidence type="ECO:0000256" key="2">
    <source>
        <dbReference type="ARBA" id="ARBA00007635"/>
    </source>
</evidence>
<feature type="transmembrane region" description="Helical" evidence="6">
    <location>
        <begin position="77"/>
        <end position="96"/>
    </location>
</feature>